<dbReference type="OrthoDB" id="5377312at2759"/>
<accession>A0A9P6G273</accession>
<gene>
    <name evidence="1" type="ORF">BGW38_009316</name>
</gene>
<organism evidence="1 2">
    <name type="scientific">Lunasporangiospora selenospora</name>
    <dbReference type="NCBI Taxonomy" id="979761"/>
    <lineage>
        <taxon>Eukaryota</taxon>
        <taxon>Fungi</taxon>
        <taxon>Fungi incertae sedis</taxon>
        <taxon>Mucoromycota</taxon>
        <taxon>Mortierellomycotina</taxon>
        <taxon>Mortierellomycetes</taxon>
        <taxon>Mortierellales</taxon>
        <taxon>Mortierellaceae</taxon>
        <taxon>Lunasporangiospora</taxon>
    </lineage>
</organism>
<feature type="non-terminal residue" evidence="1">
    <location>
        <position position="1"/>
    </location>
</feature>
<evidence type="ECO:0000313" key="2">
    <source>
        <dbReference type="Proteomes" id="UP000780801"/>
    </source>
</evidence>
<dbReference type="Proteomes" id="UP000780801">
    <property type="component" value="Unassembled WGS sequence"/>
</dbReference>
<dbReference type="AlphaFoldDB" id="A0A9P6G273"/>
<proteinExistence type="predicted"/>
<dbReference type="EMBL" id="JAABOA010000068">
    <property type="protein sequence ID" value="KAF9586132.1"/>
    <property type="molecule type" value="Genomic_DNA"/>
</dbReference>
<protein>
    <submittedName>
        <fullName evidence="1">Uncharacterized protein</fullName>
    </submittedName>
</protein>
<comment type="caution">
    <text evidence="1">The sequence shown here is derived from an EMBL/GenBank/DDBJ whole genome shotgun (WGS) entry which is preliminary data.</text>
</comment>
<keyword evidence="2" id="KW-1185">Reference proteome</keyword>
<reference evidence="1" key="1">
    <citation type="journal article" date="2020" name="Fungal Divers.">
        <title>Resolving the Mortierellaceae phylogeny through synthesis of multi-gene phylogenetics and phylogenomics.</title>
        <authorList>
            <person name="Vandepol N."/>
            <person name="Liber J."/>
            <person name="Desiro A."/>
            <person name="Na H."/>
            <person name="Kennedy M."/>
            <person name="Barry K."/>
            <person name="Grigoriev I.V."/>
            <person name="Miller A.N."/>
            <person name="O'Donnell K."/>
            <person name="Stajich J.E."/>
            <person name="Bonito G."/>
        </authorList>
    </citation>
    <scope>NUCLEOTIDE SEQUENCE</scope>
    <source>
        <strain evidence="1">KOD1015</strain>
    </source>
</reference>
<sequence>MWYSSPYYLTEPKKSGAILKYTDRYHKDTAATRLKLDTIKSSKSFFPDELHSILDPKIVR</sequence>
<name>A0A9P6G273_9FUNG</name>
<evidence type="ECO:0000313" key="1">
    <source>
        <dbReference type="EMBL" id="KAF9586132.1"/>
    </source>
</evidence>